<name>A0A7C2CP06_DICTH</name>
<keyword evidence="8" id="KW-1003">Cell membrane</keyword>
<comment type="caution">
    <text evidence="9">The sequence shown here is derived from an EMBL/GenBank/DDBJ whole genome shotgun (WGS) entry which is preliminary data.</text>
</comment>
<dbReference type="RefSeq" id="WP_149123144.1">
    <property type="nucleotide sequence ID" value="NZ_VTFL01000006.1"/>
</dbReference>
<evidence type="ECO:0000256" key="4">
    <source>
        <dbReference type="ARBA" id="ARBA00022927"/>
    </source>
</evidence>
<dbReference type="GO" id="GO:0065002">
    <property type="term" value="P:intracellular protein transmembrane transport"/>
    <property type="evidence" value="ECO:0007669"/>
    <property type="project" value="UniProtKB-UniRule"/>
</dbReference>
<sequence>MNKKRSIIDKIKDFWAEEKLELKKVMWPDRKKVLQLSLALGITLILLILIISLYDFVFGLLSRLILGSFTG</sequence>
<dbReference type="EMBL" id="DTDV01000015">
    <property type="protein sequence ID" value="HGK23959.1"/>
    <property type="molecule type" value="Genomic_DNA"/>
</dbReference>
<dbReference type="GO" id="GO:0043952">
    <property type="term" value="P:protein transport by the Sec complex"/>
    <property type="evidence" value="ECO:0007669"/>
    <property type="project" value="UniProtKB-UniRule"/>
</dbReference>
<dbReference type="NCBIfam" id="TIGR00964">
    <property type="entry name" value="secE_bact"/>
    <property type="match status" value="1"/>
</dbReference>
<dbReference type="GO" id="GO:0008320">
    <property type="term" value="F:protein transmembrane transporter activity"/>
    <property type="evidence" value="ECO:0007669"/>
    <property type="project" value="UniProtKB-UniRule"/>
</dbReference>
<comment type="subcellular location">
    <subcellularLocation>
        <location evidence="8">Cell membrane</location>
        <topology evidence="8">Single-pass membrane protein</topology>
    </subcellularLocation>
    <subcellularLocation>
        <location evidence="1">Membrane</location>
    </subcellularLocation>
</comment>
<evidence type="ECO:0000256" key="6">
    <source>
        <dbReference type="ARBA" id="ARBA00023010"/>
    </source>
</evidence>
<evidence type="ECO:0000313" key="9">
    <source>
        <dbReference type="EMBL" id="HGK23959.1"/>
    </source>
</evidence>
<evidence type="ECO:0000256" key="1">
    <source>
        <dbReference type="ARBA" id="ARBA00004370"/>
    </source>
</evidence>
<feature type="transmembrane region" description="Helical" evidence="8">
    <location>
        <begin position="33"/>
        <end position="54"/>
    </location>
</feature>
<comment type="function">
    <text evidence="8">Essential subunit of the Sec protein translocation channel SecYEG. Clamps together the 2 halves of SecY. May contact the channel plug during translocation.</text>
</comment>
<proteinExistence type="inferred from homology"/>
<dbReference type="GO" id="GO:0005886">
    <property type="term" value="C:plasma membrane"/>
    <property type="evidence" value="ECO:0007669"/>
    <property type="project" value="UniProtKB-SubCell"/>
</dbReference>
<dbReference type="Gene3D" id="1.20.5.1030">
    <property type="entry name" value="Preprotein translocase secy subunit"/>
    <property type="match status" value="1"/>
</dbReference>
<evidence type="ECO:0000256" key="7">
    <source>
        <dbReference type="ARBA" id="ARBA00023136"/>
    </source>
</evidence>
<dbReference type="AlphaFoldDB" id="A0A7C2CP06"/>
<dbReference type="InterPro" id="IPR038379">
    <property type="entry name" value="SecE_sf"/>
</dbReference>
<keyword evidence="7 8" id="KW-0472">Membrane</keyword>
<reference evidence="9" key="1">
    <citation type="journal article" date="2020" name="mSystems">
        <title>Genome- and Community-Level Interaction Insights into Carbon Utilization and Element Cycling Functions of Hydrothermarchaeota in Hydrothermal Sediment.</title>
        <authorList>
            <person name="Zhou Z."/>
            <person name="Liu Y."/>
            <person name="Xu W."/>
            <person name="Pan J."/>
            <person name="Luo Z.H."/>
            <person name="Li M."/>
        </authorList>
    </citation>
    <scope>NUCLEOTIDE SEQUENCE [LARGE SCALE GENOMIC DNA]</scope>
    <source>
        <strain evidence="9">SpSt-70</strain>
    </source>
</reference>
<keyword evidence="4 8" id="KW-0653">Protein transport</keyword>
<evidence type="ECO:0000256" key="3">
    <source>
        <dbReference type="ARBA" id="ARBA00022692"/>
    </source>
</evidence>
<keyword evidence="6 8" id="KW-0811">Translocation</keyword>
<protein>
    <recommendedName>
        <fullName evidence="8">Protein translocase subunit SecE</fullName>
    </recommendedName>
</protein>
<evidence type="ECO:0000256" key="8">
    <source>
        <dbReference type="HAMAP-Rule" id="MF_00422"/>
    </source>
</evidence>
<evidence type="ECO:0000256" key="2">
    <source>
        <dbReference type="ARBA" id="ARBA00022448"/>
    </source>
</evidence>
<comment type="similarity">
    <text evidence="8">Belongs to the SecE/SEC61-gamma family.</text>
</comment>
<dbReference type="InterPro" id="IPR001901">
    <property type="entry name" value="Translocase_SecE/Sec61-g"/>
</dbReference>
<gene>
    <name evidence="8 9" type="primary">secE</name>
    <name evidence="9" type="ORF">ENU78_05905</name>
</gene>
<accession>A0A7C2CP06</accession>
<keyword evidence="2 8" id="KW-0813">Transport</keyword>
<keyword evidence="3 8" id="KW-0812">Transmembrane</keyword>
<evidence type="ECO:0000256" key="5">
    <source>
        <dbReference type="ARBA" id="ARBA00022989"/>
    </source>
</evidence>
<dbReference type="Pfam" id="PF00584">
    <property type="entry name" value="SecE"/>
    <property type="match status" value="1"/>
</dbReference>
<organism evidence="9">
    <name type="scientific">Dictyoglomus thermophilum</name>
    <dbReference type="NCBI Taxonomy" id="14"/>
    <lineage>
        <taxon>Bacteria</taxon>
        <taxon>Pseudomonadati</taxon>
        <taxon>Dictyoglomota</taxon>
        <taxon>Dictyoglomia</taxon>
        <taxon>Dictyoglomales</taxon>
        <taxon>Dictyoglomaceae</taxon>
        <taxon>Dictyoglomus</taxon>
    </lineage>
</organism>
<dbReference type="HAMAP" id="MF_00422">
    <property type="entry name" value="SecE"/>
    <property type="match status" value="1"/>
</dbReference>
<dbReference type="InterPro" id="IPR005807">
    <property type="entry name" value="SecE_bac"/>
</dbReference>
<dbReference type="GO" id="GO:0006605">
    <property type="term" value="P:protein targeting"/>
    <property type="evidence" value="ECO:0007669"/>
    <property type="project" value="UniProtKB-UniRule"/>
</dbReference>
<comment type="subunit">
    <text evidence="8">Component of the Sec protein translocase complex. Heterotrimer consisting of SecY, SecE and SecG subunits. The heterotrimers can form oligomers, although 1 heterotrimer is thought to be able to translocate proteins. Interacts with the ribosome. Interacts with SecDF, and other proteins may be involved. Interacts with SecA.</text>
</comment>
<dbReference type="GO" id="GO:0009306">
    <property type="term" value="P:protein secretion"/>
    <property type="evidence" value="ECO:0007669"/>
    <property type="project" value="UniProtKB-UniRule"/>
</dbReference>
<keyword evidence="5 8" id="KW-1133">Transmembrane helix</keyword>